<proteinExistence type="predicted"/>
<name>A0AA38PHF4_9AGAR</name>
<evidence type="ECO:0000256" key="5">
    <source>
        <dbReference type="ARBA" id="ARBA00023002"/>
    </source>
</evidence>
<dbReference type="Proteomes" id="UP001163846">
    <property type="component" value="Unassembled WGS sequence"/>
</dbReference>
<sequence length="416" mass="45037">MAPTTTHYINKAAPGIPFFTPLQDPASGTALDPQPDGKPIPKLFTPLKIRDVTFNNRIFLSPLCQYSSHNGFFTPWHMAHLGGIISRGPGLSIVEATAVLPEGRITPEDNGIWDDAHIKGLKEVVDFAHSQNQKIGIQLAHAGRKASTVAPFLHLNANATPVAGGWKPLGPSPIPFSEVNQTPEELTKEEIQRIVKAWADAAKRAVAAGFDVIEIHNAHGYLLMSFISPSSNHRTDEYGGSFENRIRLTLEIIDAIRAVIPDGMPLFLRVSASDRIEALNEPSWTVKDTVKFASIIADHGVDFIDVSSGGNHSKQDLTNANAQQEFAAEVSQSLKANGKHGSKIFVGTVGGIKSGVQAEKYMQDDVADACLVGRHFQKNPGLVWAFAEELGIRISIAKQISWGFFGRGTGNASKRS</sequence>
<evidence type="ECO:0000256" key="3">
    <source>
        <dbReference type="ARBA" id="ARBA00022643"/>
    </source>
</evidence>
<dbReference type="GO" id="GO:0003959">
    <property type="term" value="F:NADPH dehydrogenase activity"/>
    <property type="evidence" value="ECO:0007669"/>
    <property type="project" value="InterPro"/>
</dbReference>
<dbReference type="PANTHER" id="PTHR43303">
    <property type="entry name" value="NADPH DEHYDROGENASE C23G7.10C-RELATED"/>
    <property type="match status" value="1"/>
</dbReference>
<keyword evidence="2" id="KW-0285">Flavoprotein</keyword>
<gene>
    <name evidence="7" type="ORF">F5878DRAFT_529290</name>
</gene>
<dbReference type="Pfam" id="PF00724">
    <property type="entry name" value="Oxidored_FMN"/>
    <property type="match status" value="1"/>
</dbReference>
<evidence type="ECO:0000313" key="7">
    <source>
        <dbReference type="EMBL" id="KAJ3842695.1"/>
    </source>
</evidence>
<accession>A0AA38PHF4</accession>
<dbReference type="InterPro" id="IPR044152">
    <property type="entry name" value="YqjM-like"/>
</dbReference>
<dbReference type="GO" id="GO:0010181">
    <property type="term" value="F:FMN binding"/>
    <property type="evidence" value="ECO:0007669"/>
    <property type="project" value="InterPro"/>
</dbReference>
<keyword evidence="4" id="KW-0521">NADP</keyword>
<dbReference type="SUPFAM" id="SSF51395">
    <property type="entry name" value="FMN-linked oxidoreductases"/>
    <property type="match status" value="1"/>
</dbReference>
<dbReference type="CDD" id="cd02932">
    <property type="entry name" value="OYE_YqiM_FMN"/>
    <property type="match status" value="1"/>
</dbReference>
<dbReference type="AlphaFoldDB" id="A0AA38PHF4"/>
<comment type="cofactor">
    <cofactor evidence="1">
        <name>FMN</name>
        <dbReference type="ChEBI" id="CHEBI:58210"/>
    </cofactor>
</comment>
<dbReference type="PANTHER" id="PTHR43303:SF4">
    <property type="entry name" value="NADPH DEHYDROGENASE C23G7.10C-RELATED"/>
    <property type="match status" value="1"/>
</dbReference>
<dbReference type="EMBL" id="MU805997">
    <property type="protein sequence ID" value="KAJ3842695.1"/>
    <property type="molecule type" value="Genomic_DNA"/>
</dbReference>
<organism evidence="7 8">
    <name type="scientific">Lentinula raphanica</name>
    <dbReference type="NCBI Taxonomy" id="153919"/>
    <lineage>
        <taxon>Eukaryota</taxon>
        <taxon>Fungi</taxon>
        <taxon>Dikarya</taxon>
        <taxon>Basidiomycota</taxon>
        <taxon>Agaricomycotina</taxon>
        <taxon>Agaricomycetes</taxon>
        <taxon>Agaricomycetidae</taxon>
        <taxon>Agaricales</taxon>
        <taxon>Marasmiineae</taxon>
        <taxon>Omphalotaceae</taxon>
        <taxon>Lentinula</taxon>
    </lineage>
</organism>
<keyword evidence="3" id="KW-0288">FMN</keyword>
<dbReference type="GO" id="GO:0050661">
    <property type="term" value="F:NADP binding"/>
    <property type="evidence" value="ECO:0007669"/>
    <property type="project" value="InterPro"/>
</dbReference>
<dbReference type="Gene3D" id="3.20.20.70">
    <property type="entry name" value="Aldolase class I"/>
    <property type="match status" value="1"/>
</dbReference>
<evidence type="ECO:0000256" key="4">
    <source>
        <dbReference type="ARBA" id="ARBA00022857"/>
    </source>
</evidence>
<protein>
    <recommendedName>
        <fullName evidence="6">NADH:flavin oxidoreductase/NADH oxidase N-terminal domain-containing protein</fullName>
    </recommendedName>
</protein>
<dbReference type="InterPro" id="IPR001155">
    <property type="entry name" value="OxRdtase_FMN_N"/>
</dbReference>
<evidence type="ECO:0000259" key="6">
    <source>
        <dbReference type="Pfam" id="PF00724"/>
    </source>
</evidence>
<keyword evidence="5" id="KW-0560">Oxidoreductase</keyword>
<comment type="caution">
    <text evidence="7">The sequence shown here is derived from an EMBL/GenBank/DDBJ whole genome shotgun (WGS) entry which is preliminary data.</text>
</comment>
<reference evidence="7" key="1">
    <citation type="submission" date="2022-08" db="EMBL/GenBank/DDBJ databases">
        <authorList>
            <consortium name="DOE Joint Genome Institute"/>
            <person name="Min B."/>
            <person name="Riley R."/>
            <person name="Sierra-Patev S."/>
            <person name="Naranjo-Ortiz M."/>
            <person name="Looney B."/>
            <person name="Konkel Z."/>
            <person name="Slot J.C."/>
            <person name="Sakamoto Y."/>
            <person name="Steenwyk J.L."/>
            <person name="Rokas A."/>
            <person name="Carro J."/>
            <person name="Camarero S."/>
            <person name="Ferreira P."/>
            <person name="Molpeceres G."/>
            <person name="Ruiz-Duenas F.J."/>
            <person name="Serrano A."/>
            <person name="Henrissat B."/>
            <person name="Drula E."/>
            <person name="Hughes K.W."/>
            <person name="Mata J.L."/>
            <person name="Ishikawa N.K."/>
            <person name="Vargas-Isla R."/>
            <person name="Ushijima S."/>
            <person name="Smith C.A."/>
            <person name="Ahrendt S."/>
            <person name="Andreopoulos W."/>
            <person name="He G."/>
            <person name="Labutti K."/>
            <person name="Lipzen A."/>
            <person name="Ng V."/>
            <person name="Sandor L."/>
            <person name="Barry K."/>
            <person name="Martinez A.T."/>
            <person name="Xiao Y."/>
            <person name="Gibbons J.G."/>
            <person name="Terashima K."/>
            <person name="Hibbett D.S."/>
            <person name="Grigoriev I.V."/>
        </authorList>
    </citation>
    <scope>NUCLEOTIDE SEQUENCE</scope>
    <source>
        <strain evidence="7">TFB9207</strain>
    </source>
</reference>
<evidence type="ECO:0000256" key="1">
    <source>
        <dbReference type="ARBA" id="ARBA00001917"/>
    </source>
</evidence>
<keyword evidence="8" id="KW-1185">Reference proteome</keyword>
<dbReference type="InterPro" id="IPR013785">
    <property type="entry name" value="Aldolase_TIM"/>
</dbReference>
<evidence type="ECO:0000256" key="2">
    <source>
        <dbReference type="ARBA" id="ARBA00022630"/>
    </source>
</evidence>
<feature type="domain" description="NADH:flavin oxidoreductase/NADH oxidase N-terminal" evidence="6">
    <location>
        <begin position="42"/>
        <end position="385"/>
    </location>
</feature>
<evidence type="ECO:0000313" key="8">
    <source>
        <dbReference type="Proteomes" id="UP001163846"/>
    </source>
</evidence>